<organism evidence="2 3">
    <name type="scientific">Lentzea kristufekii</name>
    <dbReference type="NCBI Taxonomy" id="3095430"/>
    <lineage>
        <taxon>Bacteria</taxon>
        <taxon>Bacillati</taxon>
        <taxon>Actinomycetota</taxon>
        <taxon>Actinomycetes</taxon>
        <taxon>Pseudonocardiales</taxon>
        <taxon>Pseudonocardiaceae</taxon>
        <taxon>Lentzea</taxon>
    </lineage>
</organism>
<comment type="caution">
    <text evidence="2">The sequence shown here is derived from an EMBL/GenBank/DDBJ whole genome shotgun (WGS) entry which is preliminary data.</text>
</comment>
<dbReference type="InterPro" id="IPR002035">
    <property type="entry name" value="VWF_A"/>
</dbReference>
<reference evidence="2 3" key="1">
    <citation type="submission" date="2023-11" db="EMBL/GenBank/DDBJ databases">
        <title>Lentzea sokolovensis, sp. nov., Lentzea kristufkii, sp. nov., and Lentzea miocenensis, sp. nov., rare actinobacteria from Sokolov Coal Basin, Miocene lacustrine sediment, Czech Republic.</title>
        <authorList>
            <person name="Lara A."/>
            <person name="Kotroba L."/>
            <person name="Nouioui I."/>
            <person name="Neumann-Schaal M."/>
            <person name="Mast Y."/>
            <person name="Chronakova A."/>
        </authorList>
    </citation>
    <scope>NUCLEOTIDE SEQUENCE [LARGE SCALE GENOMIC DNA]</scope>
    <source>
        <strain evidence="2 3">BCCO 10_0798</strain>
    </source>
</reference>
<name>A0ABU4TN39_9PSEU</name>
<reference evidence="2 3" key="2">
    <citation type="submission" date="2023-11" db="EMBL/GenBank/DDBJ databases">
        <authorList>
            <person name="Lara A.C."/>
            <person name="Chronakova A."/>
        </authorList>
    </citation>
    <scope>NUCLEOTIDE SEQUENCE [LARGE SCALE GENOMIC DNA]</scope>
    <source>
        <strain evidence="2 3">BCCO 10_0798</strain>
    </source>
</reference>
<dbReference type="Gene3D" id="3.40.50.410">
    <property type="entry name" value="von Willebrand factor, type A domain"/>
    <property type="match status" value="1"/>
</dbReference>
<dbReference type="Proteomes" id="UP001271792">
    <property type="component" value="Unassembled WGS sequence"/>
</dbReference>
<proteinExistence type="predicted"/>
<dbReference type="EMBL" id="JAXAVV010000004">
    <property type="protein sequence ID" value="MDX8049637.1"/>
    <property type="molecule type" value="Genomic_DNA"/>
</dbReference>
<gene>
    <name evidence="2" type="ORF">SK571_09630</name>
</gene>
<dbReference type="Pfam" id="PF13519">
    <property type="entry name" value="VWA_2"/>
    <property type="match status" value="1"/>
</dbReference>
<sequence>MPIYLVCDLSASMAAGDRTTALRGSVTALRDAIWANPVVSDTARVGVLGFATSAWVVLPLCDIATIDEIPPLAPAGLTSYTAAFRLLSSTIEADVAQLAADEFGVWRPMVFFISDGEPTDSRSEWQAAHRRLLDPASPWRPEIVSFAIGDANAATLARVATTRCFAARSGEVVENAIAGIADIVIRSVVASGTAGAPVLPKGVPAGFDEVDVL</sequence>
<dbReference type="RefSeq" id="WP_319983669.1">
    <property type="nucleotide sequence ID" value="NZ_JAXAVV010000004.1"/>
</dbReference>
<protein>
    <submittedName>
        <fullName evidence="2">VWA domain-containing protein</fullName>
    </submittedName>
</protein>
<evidence type="ECO:0000259" key="1">
    <source>
        <dbReference type="Pfam" id="PF13519"/>
    </source>
</evidence>
<dbReference type="SUPFAM" id="SSF53300">
    <property type="entry name" value="vWA-like"/>
    <property type="match status" value="1"/>
</dbReference>
<evidence type="ECO:0000313" key="3">
    <source>
        <dbReference type="Proteomes" id="UP001271792"/>
    </source>
</evidence>
<dbReference type="InterPro" id="IPR036465">
    <property type="entry name" value="vWFA_dom_sf"/>
</dbReference>
<evidence type="ECO:0000313" key="2">
    <source>
        <dbReference type="EMBL" id="MDX8049637.1"/>
    </source>
</evidence>
<feature type="domain" description="VWFA" evidence="1">
    <location>
        <begin position="4"/>
        <end position="117"/>
    </location>
</feature>
<accession>A0ABU4TN39</accession>
<keyword evidence="3" id="KW-1185">Reference proteome</keyword>